<organism evidence="2 3">
    <name type="scientific">Alkalimarinus alittae</name>
    <dbReference type="NCBI Taxonomy" id="2961619"/>
    <lineage>
        <taxon>Bacteria</taxon>
        <taxon>Pseudomonadati</taxon>
        <taxon>Pseudomonadota</taxon>
        <taxon>Gammaproteobacteria</taxon>
        <taxon>Alteromonadales</taxon>
        <taxon>Alteromonadaceae</taxon>
        <taxon>Alkalimarinus</taxon>
    </lineage>
</organism>
<feature type="chain" id="PRO_5046172509" evidence="1">
    <location>
        <begin position="24"/>
        <end position="138"/>
    </location>
</feature>
<gene>
    <name evidence="2" type="ORF">NKI27_14605</name>
</gene>
<sequence length="138" mass="14955">MRNAFKYIATGIVSALVSFSALADDSLEIESSSINGFSGTFQADAHTIAFDSTLANNTLVKFTVNIDGEIRQANFDLKDSRLTLTGGNQNLTPEEQDLMYDTAQAVAAYVLRSQDDLGEHLVVLVGAMDYWSALSSIH</sequence>
<name>A0ABY6MZW0_9ALTE</name>
<evidence type="ECO:0000313" key="2">
    <source>
        <dbReference type="EMBL" id="UZE95284.1"/>
    </source>
</evidence>
<keyword evidence="1" id="KW-0732">Signal</keyword>
<accession>A0ABY6MZW0</accession>
<dbReference type="EMBL" id="CP100390">
    <property type="protein sequence ID" value="UZE95284.1"/>
    <property type="molecule type" value="Genomic_DNA"/>
</dbReference>
<reference evidence="2" key="1">
    <citation type="submission" date="2022-06" db="EMBL/GenBank/DDBJ databases">
        <title>Alkalimarinus sp. nov., isolated from gut of a Alitta virens.</title>
        <authorList>
            <person name="Yang A.I."/>
            <person name="Shin N.-R."/>
        </authorList>
    </citation>
    <scope>NUCLEOTIDE SEQUENCE</scope>
    <source>
        <strain evidence="2">A2M4</strain>
    </source>
</reference>
<keyword evidence="3" id="KW-1185">Reference proteome</keyword>
<proteinExistence type="predicted"/>
<evidence type="ECO:0000256" key="1">
    <source>
        <dbReference type="SAM" id="SignalP"/>
    </source>
</evidence>
<feature type="signal peptide" evidence="1">
    <location>
        <begin position="1"/>
        <end position="23"/>
    </location>
</feature>
<evidence type="ECO:0000313" key="3">
    <source>
        <dbReference type="Proteomes" id="UP001163739"/>
    </source>
</evidence>
<dbReference type="RefSeq" id="WP_265046774.1">
    <property type="nucleotide sequence ID" value="NZ_CP100390.1"/>
</dbReference>
<protein>
    <submittedName>
        <fullName evidence="2">Uncharacterized protein</fullName>
    </submittedName>
</protein>
<dbReference type="Proteomes" id="UP001163739">
    <property type="component" value="Chromosome"/>
</dbReference>